<evidence type="ECO:0000256" key="3">
    <source>
        <dbReference type="ARBA" id="ARBA00022723"/>
    </source>
</evidence>
<dbReference type="SUPFAM" id="SSF47240">
    <property type="entry name" value="Ferritin-like"/>
    <property type="match status" value="1"/>
</dbReference>
<evidence type="ECO:0000313" key="10">
    <source>
        <dbReference type="EMBL" id="TCN67623.1"/>
    </source>
</evidence>
<dbReference type="OrthoDB" id="9801481at2"/>
<evidence type="ECO:0000256" key="7">
    <source>
        <dbReference type="PIRSR" id="PIRSR601519-1"/>
    </source>
</evidence>
<evidence type="ECO:0000256" key="4">
    <source>
        <dbReference type="ARBA" id="ARBA00023002"/>
    </source>
</evidence>
<dbReference type="InterPro" id="IPR001519">
    <property type="entry name" value="Ferritin"/>
</dbReference>
<comment type="caution">
    <text evidence="10">The sequence shown here is derived from an EMBL/GenBank/DDBJ whole genome shotgun (WGS) entry which is preliminary data.</text>
</comment>
<dbReference type="GO" id="GO:0004322">
    <property type="term" value="F:ferroxidase activity"/>
    <property type="evidence" value="ECO:0007669"/>
    <property type="project" value="TreeGrafter"/>
</dbReference>
<dbReference type="GO" id="GO:0008199">
    <property type="term" value="F:ferric iron binding"/>
    <property type="evidence" value="ECO:0007669"/>
    <property type="project" value="InterPro"/>
</dbReference>
<keyword evidence="11" id="KW-1185">Reference proteome</keyword>
<dbReference type="GO" id="GO:0006826">
    <property type="term" value="P:iron ion transport"/>
    <property type="evidence" value="ECO:0007669"/>
    <property type="project" value="InterPro"/>
</dbReference>
<dbReference type="RefSeq" id="WP_131839260.1">
    <property type="nucleotide sequence ID" value="NZ_SLWB01000007.1"/>
</dbReference>
<comment type="function">
    <text evidence="6">May alleviate iron toxicity in the presence of oxygen.</text>
</comment>
<keyword evidence="3 7" id="KW-0479">Metal-binding</keyword>
<feature type="domain" description="Ferritin-like diiron" evidence="9">
    <location>
        <begin position="1"/>
        <end position="145"/>
    </location>
</feature>
<dbReference type="PROSITE" id="PS50905">
    <property type="entry name" value="FERRITIN_LIKE"/>
    <property type="match status" value="1"/>
</dbReference>
<proteinExistence type="inferred from homology"/>
<organism evidence="10 11">
    <name type="scientific">Acetobacteroides hydrogenigenes</name>
    <dbReference type="NCBI Taxonomy" id="979970"/>
    <lineage>
        <taxon>Bacteria</taxon>
        <taxon>Pseudomonadati</taxon>
        <taxon>Bacteroidota</taxon>
        <taxon>Bacteroidia</taxon>
        <taxon>Bacteroidales</taxon>
        <taxon>Rikenellaceae</taxon>
        <taxon>Acetobacteroides</taxon>
    </lineage>
</organism>
<comment type="subcellular location">
    <subcellularLocation>
        <location evidence="8">Cytoplasm</location>
    </subcellularLocation>
</comment>
<dbReference type="CDD" id="cd01055">
    <property type="entry name" value="Nonheme_Ferritin"/>
    <property type="match status" value="1"/>
</dbReference>
<dbReference type="InterPro" id="IPR009040">
    <property type="entry name" value="Ferritin-like_diiron"/>
</dbReference>
<dbReference type="AlphaFoldDB" id="A0A4R2EGE6"/>
<dbReference type="PANTHER" id="PTHR11431:SF127">
    <property type="entry name" value="BACTERIAL NON-HEME FERRITIN"/>
    <property type="match status" value="1"/>
</dbReference>
<evidence type="ECO:0000256" key="5">
    <source>
        <dbReference type="ARBA" id="ARBA00023004"/>
    </source>
</evidence>
<comment type="catalytic activity">
    <reaction evidence="8">
        <text>4 Fe(2+) + O2 + 6 H2O = 4 iron(III) oxide-hydroxide + 12 H(+)</text>
        <dbReference type="Rhea" id="RHEA:11972"/>
        <dbReference type="ChEBI" id="CHEBI:15377"/>
        <dbReference type="ChEBI" id="CHEBI:15378"/>
        <dbReference type="ChEBI" id="CHEBI:15379"/>
        <dbReference type="ChEBI" id="CHEBI:29033"/>
        <dbReference type="ChEBI" id="CHEBI:78619"/>
        <dbReference type="EC" id="1.16.3.2"/>
    </reaction>
</comment>
<dbReference type="GO" id="GO:0006879">
    <property type="term" value="P:intracellular iron ion homeostasis"/>
    <property type="evidence" value="ECO:0007669"/>
    <property type="project" value="UniProtKB-KW"/>
</dbReference>
<evidence type="ECO:0000256" key="6">
    <source>
        <dbReference type="ARBA" id="ARBA00054546"/>
    </source>
</evidence>
<comment type="function">
    <text evidence="8">Iron-storage protein.</text>
</comment>
<dbReference type="GO" id="GO:0005829">
    <property type="term" value="C:cytosol"/>
    <property type="evidence" value="ECO:0007669"/>
    <property type="project" value="TreeGrafter"/>
</dbReference>
<evidence type="ECO:0000259" key="9">
    <source>
        <dbReference type="PROSITE" id="PS50905"/>
    </source>
</evidence>
<sequence>MINNKMLDALNDQINAEFWSAFLYLSMSADFESKGFEGFAHWFRVQYKEESEHALKIFDYINDRGGTVRLHAIKEVTQTWPTPLAAFEDVLTHELKVTSLIHNLMDIAVQEKDYATQNFLRWYIDEQVEEEKNATAIIEKLKRVGDGGGLVYIDKELKKR</sequence>
<reference evidence="10 11" key="1">
    <citation type="submission" date="2019-03" db="EMBL/GenBank/DDBJ databases">
        <title>Genomic Encyclopedia of Archaeal and Bacterial Type Strains, Phase II (KMG-II): from individual species to whole genera.</title>
        <authorList>
            <person name="Goeker M."/>
        </authorList>
    </citation>
    <scope>NUCLEOTIDE SEQUENCE [LARGE SCALE GENOMIC DNA]</scope>
    <source>
        <strain evidence="10 11">RL-C</strain>
    </source>
</reference>
<dbReference type="InterPro" id="IPR008331">
    <property type="entry name" value="Ferritin_DPS_dom"/>
</dbReference>
<accession>A0A4R2EGE6</accession>
<dbReference type="InterPro" id="IPR041719">
    <property type="entry name" value="Ferritin_prok"/>
</dbReference>
<feature type="binding site" evidence="7">
    <location>
        <position position="53"/>
    </location>
    <ligand>
        <name>Fe cation</name>
        <dbReference type="ChEBI" id="CHEBI:24875"/>
        <label>1</label>
    </ligand>
</feature>
<dbReference type="Gene3D" id="1.20.1260.10">
    <property type="match status" value="1"/>
</dbReference>
<comment type="similarity">
    <text evidence="1 8">Belongs to the ferritin family. Prokaryotic subfamily.</text>
</comment>
<name>A0A4R2EGE6_9BACT</name>
<dbReference type="Pfam" id="PF00210">
    <property type="entry name" value="Ferritin"/>
    <property type="match status" value="1"/>
</dbReference>
<dbReference type="GO" id="GO:0042802">
    <property type="term" value="F:identical protein binding"/>
    <property type="evidence" value="ECO:0007669"/>
    <property type="project" value="UniProtKB-ARBA"/>
</dbReference>
<feature type="binding site" evidence="7">
    <location>
        <position position="17"/>
    </location>
    <ligand>
        <name>Fe cation</name>
        <dbReference type="ChEBI" id="CHEBI:24875"/>
        <label>1</label>
    </ligand>
</feature>
<keyword evidence="2 8" id="KW-0409">Iron storage</keyword>
<keyword evidence="4" id="KW-0560">Oxidoreductase</keyword>
<evidence type="ECO:0000256" key="2">
    <source>
        <dbReference type="ARBA" id="ARBA00022434"/>
    </source>
</evidence>
<dbReference type="PANTHER" id="PTHR11431">
    <property type="entry name" value="FERRITIN"/>
    <property type="match status" value="1"/>
</dbReference>
<keyword evidence="5 7" id="KW-0408">Iron</keyword>
<dbReference type="FunFam" id="1.20.1260.10:FF:000001">
    <property type="entry name" value="Non-heme ferritin"/>
    <property type="match status" value="1"/>
</dbReference>
<evidence type="ECO:0000256" key="8">
    <source>
        <dbReference type="RuleBase" id="RU361145"/>
    </source>
</evidence>
<feature type="binding site" evidence="7">
    <location>
        <position position="127"/>
    </location>
    <ligand>
        <name>Fe cation</name>
        <dbReference type="ChEBI" id="CHEBI:24875"/>
        <label>1</label>
    </ligand>
</feature>
<dbReference type="InterPro" id="IPR012347">
    <property type="entry name" value="Ferritin-like"/>
</dbReference>
<gene>
    <name evidence="10" type="ORF">CLV25_10782</name>
</gene>
<feature type="binding site" evidence="7">
    <location>
        <position position="94"/>
    </location>
    <ligand>
        <name>Fe cation</name>
        <dbReference type="ChEBI" id="CHEBI:24875"/>
        <label>1</label>
    </ligand>
</feature>
<dbReference type="EMBL" id="SLWB01000007">
    <property type="protein sequence ID" value="TCN67623.1"/>
    <property type="molecule type" value="Genomic_DNA"/>
</dbReference>
<dbReference type="Proteomes" id="UP000294830">
    <property type="component" value="Unassembled WGS sequence"/>
</dbReference>
<evidence type="ECO:0000313" key="11">
    <source>
        <dbReference type="Proteomes" id="UP000294830"/>
    </source>
</evidence>
<evidence type="ECO:0000256" key="1">
    <source>
        <dbReference type="ARBA" id="ARBA00006950"/>
    </source>
</evidence>
<feature type="binding site" evidence="7">
    <location>
        <position position="50"/>
    </location>
    <ligand>
        <name>Fe cation</name>
        <dbReference type="ChEBI" id="CHEBI:24875"/>
        <label>1</label>
    </ligand>
</feature>
<keyword evidence="8" id="KW-0963">Cytoplasm</keyword>
<dbReference type="EC" id="1.16.3.2" evidence="8"/>
<protein>
    <recommendedName>
        <fullName evidence="8">Ferritin</fullName>
        <ecNumber evidence="8">1.16.3.2</ecNumber>
    </recommendedName>
</protein>
<dbReference type="GO" id="GO:0008198">
    <property type="term" value="F:ferrous iron binding"/>
    <property type="evidence" value="ECO:0007669"/>
    <property type="project" value="TreeGrafter"/>
</dbReference>
<dbReference type="InterPro" id="IPR009078">
    <property type="entry name" value="Ferritin-like_SF"/>
</dbReference>